<dbReference type="Gene3D" id="2.60.40.790">
    <property type="match status" value="1"/>
</dbReference>
<dbReference type="Proteomes" id="UP000185490">
    <property type="component" value="Chromosome"/>
</dbReference>
<dbReference type="InterPro" id="IPR008978">
    <property type="entry name" value="HSP20-like_chaperone"/>
</dbReference>
<dbReference type="Pfam" id="PF00011">
    <property type="entry name" value="HSP20"/>
    <property type="match status" value="1"/>
</dbReference>
<dbReference type="RefSeq" id="WP_012057341.1">
    <property type="nucleotide sequence ID" value="NZ_CP007389.1"/>
</dbReference>
<evidence type="ECO:0000259" key="4">
    <source>
        <dbReference type="PROSITE" id="PS51203"/>
    </source>
</evidence>
<dbReference type="EMBL" id="CP007389">
    <property type="protein sequence ID" value="APT74079.1"/>
    <property type="molecule type" value="Genomic_DNA"/>
</dbReference>
<dbReference type="SUPFAM" id="SSF49764">
    <property type="entry name" value="HSP20-like chaperones"/>
    <property type="match status" value="1"/>
</dbReference>
<proteinExistence type="inferred from homology"/>
<dbReference type="InterPro" id="IPR002068">
    <property type="entry name" value="A-crystallin/Hsp20_dom"/>
</dbReference>
<dbReference type="InterPro" id="IPR031107">
    <property type="entry name" value="Small_HSP"/>
</dbReference>
<organism evidence="5 6">
    <name type="scientific">Thermosipho melanesiensis</name>
    <dbReference type="NCBI Taxonomy" id="46541"/>
    <lineage>
        <taxon>Bacteria</taxon>
        <taxon>Thermotogati</taxon>
        <taxon>Thermotogota</taxon>
        <taxon>Thermotogae</taxon>
        <taxon>Thermotogales</taxon>
        <taxon>Fervidobacteriaceae</taxon>
        <taxon>Thermosipho</taxon>
    </lineage>
</organism>
<sequence>MLVRKDYFDPFVELHREIDRLFEDFMEPFKRSNVHFPRVDIYETEKEVVIEAELPGMRKEDVKITIEDGVLNIKGERKFNREDKSKNYKIIERVEGSFERSFALPDYVDVEKISAKFTDGILKIELPKKEEKQKKVIDIKVE</sequence>
<gene>
    <name evidence="5" type="ORF">BW47_06035</name>
</gene>
<evidence type="ECO:0000259" key="3">
    <source>
        <dbReference type="PROSITE" id="PS01031"/>
    </source>
</evidence>
<comment type="similarity">
    <text evidence="1 2">Belongs to the small heat shock protein (HSP20) family.</text>
</comment>
<accession>A0ABN4UXK8</accession>
<keyword evidence="6" id="KW-1185">Reference proteome</keyword>
<dbReference type="PANTHER" id="PTHR11527">
    <property type="entry name" value="HEAT-SHOCK PROTEIN 20 FAMILY MEMBER"/>
    <property type="match status" value="1"/>
</dbReference>
<evidence type="ECO:0000256" key="2">
    <source>
        <dbReference type="RuleBase" id="RU003616"/>
    </source>
</evidence>
<dbReference type="InterPro" id="IPR007052">
    <property type="entry name" value="CS_dom"/>
</dbReference>
<dbReference type="PROSITE" id="PS51203">
    <property type="entry name" value="CS"/>
    <property type="match status" value="1"/>
</dbReference>
<feature type="domain" description="SHSP" evidence="3">
    <location>
        <begin position="30"/>
        <end position="142"/>
    </location>
</feature>
<name>A0ABN4UXK8_9BACT</name>
<dbReference type="CDD" id="cd06464">
    <property type="entry name" value="ACD_sHsps-like"/>
    <property type="match status" value="1"/>
</dbReference>
<feature type="domain" description="CS" evidence="4">
    <location>
        <begin position="34"/>
        <end position="137"/>
    </location>
</feature>
<dbReference type="PROSITE" id="PS01031">
    <property type="entry name" value="SHSP"/>
    <property type="match status" value="1"/>
</dbReference>
<reference evidence="5 6" key="1">
    <citation type="submission" date="2014-02" db="EMBL/GenBank/DDBJ databases">
        <title>Diversity of Thermotogales isolates from hydrothermal vents.</title>
        <authorList>
            <person name="Haverkamp T.H.A."/>
            <person name="Lossouarn J."/>
            <person name="Geslin C."/>
            <person name="Nesbo C.L."/>
        </authorList>
    </citation>
    <scope>NUCLEOTIDE SEQUENCE [LARGE SCALE GENOMIC DNA]</scope>
    <source>
        <strain evidence="5 6">431</strain>
    </source>
</reference>
<evidence type="ECO:0000313" key="6">
    <source>
        <dbReference type="Proteomes" id="UP000185490"/>
    </source>
</evidence>
<evidence type="ECO:0000256" key="1">
    <source>
        <dbReference type="PROSITE-ProRule" id="PRU00285"/>
    </source>
</evidence>
<protein>
    <submittedName>
        <fullName evidence="5">Heat-shock protein Hsp20</fullName>
    </submittedName>
</protein>
<evidence type="ECO:0000313" key="5">
    <source>
        <dbReference type="EMBL" id="APT74079.1"/>
    </source>
</evidence>